<gene>
    <name evidence="1" type="ORF">FWK35_00021819</name>
</gene>
<feature type="non-terminal residue" evidence="1">
    <location>
        <position position="1"/>
    </location>
</feature>
<dbReference type="AlphaFoldDB" id="A0A6G0Y2A9"/>
<evidence type="ECO:0000313" key="2">
    <source>
        <dbReference type="Proteomes" id="UP000478052"/>
    </source>
</evidence>
<feature type="non-terminal residue" evidence="1">
    <location>
        <position position="78"/>
    </location>
</feature>
<keyword evidence="2" id="KW-1185">Reference proteome</keyword>
<dbReference type="Proteomes" id="UP000478052">
    <property type="component" value="Unassembled WGS sequence"/>
</dbReference>
<reference evidence="1 2" key="1">
    <citation type="submission" date="2019-08" db="EMBL/GenBank/DDBJ databases">
        <title>Whole genome of Aphis craccivora.</title>
        <authorList>
            <person name="Voronova N.V."/>
            <person name="Shulinski R.S."/>
            <person name="Bandarenka Y.V."/>
            <person name="Zhorov D.G."/>
            <person name="Warner D."/>
        </authorList>
    </citation>
    <scope>NUCLEOTIDE SEQUENCE [LARGE SCALE GENOMIC DNA]</scope>
    <source>
        <strain evidence="1">180601</strain>
        <tissue evidence="1">Whole Body</tissue>
    </source>
</reference>
<protein>
    <submittedName>
        <fullName evidence="1">Uncharacterized protein</fullName>
    </submittedName>
</protein>
<comment type="caution">
    <text evidence="1">The sequence shown here is derived from an EMBL/GenBank/DDBJ whole genome shotgun (WGS) entry which is preliminary data.</text>
</comment>
<name>A0A6G0Y2A9_APHCR</name>
<accession>A0A6G0Y2A9</accession>
<dbReference type="OrthoDB" id="7331812at2759"/>
<organism evidence="1 2">
    <name type="scientific">Aphis craccivora</name>
    <name type="common">Cowpea aphid</name>
    <dbReference type="NCBI Taxonomy" id="307492"/>
    <lineage>
        <taxon>Eukaryota</taxon>
        <taxon>Metazoa</taxon>
        <taxon>Ecdysozoa</taxon>
        <taxon>Arthropoda</taxon>
        <taxon>Hexapoda</taxon>
        <taxon>Insecta</taxon>
        <taxon>Pterygota</taxon>
        <taxon>Neoptera</taxon>
        <taxon>Paraneoptera</taxon>
        <taxon>Hemiptera</taxon>
        <taxon>Sternorrhyncha</taxon>
        <taxon>Aphidomorpha</taxon>
        <taxon>Aphidoidea</taxon>
        <taxon>Aphididae</taxon>
        <taxon>Aphidini</taxon>
        <taxon>Aphis</taxon>
        <taxon>Aphis</taxon>
    </lineage>
</organism>
<dbReference type="EMBL" id="VUJU01006650">
    <property type="protein sequence ID" value="KAF0747969.1"/>
    <property type="molecule type" value="Genomic_DNA"/>
</dbReference>
<proteinExistence type="predicted"/>
<evidence type="ECO:0000313" key="1">
    <source>
        <dbReference type="EMBL" id="KAF0747969.1"/>
    </source>
</evidence>
<sequence length="78" mass="8996">DIASAISLRSVSLKAYRFLLKKNFPLPALPSLRRWASTFNVNHRILFDVLKLMKSKGEEMTDIEKYSVVAFDETYVSK</sequence>